<dbReference type="OrthoDB" id="250836at2759"/>
<evidence type="ECO:0000256" key="7">
    <source>
        <dbReference type="SAM" id="Coils"/>
    </source>
</evidence>
<accession>A0A8I6RVR9</accession>
<feature type="domain" description="C3H1-type" evidence="8">
    <location>
        <begin position="133"/>
        <end position="154"/>
    </location>
</feature>
<dbReference type="EnsemblMetazoa" id="XM_014395241.1">
    <property type="protein sequence ID" value="XP_014250727.1"/>
    <property type="gene ID" value="LOC106667352"/>
</dbReference>
<evidence type="ECO:0000256" key="4">
    <source>
        <dbReference type="ARBA" id="ARBA00022833"/>
    </source>
</evidence>
<evidence type="ECO:0000313" key="10">
    <source>
        <dbReference type="Proteomes" id="UP000494040"/>
    </source>
</evidence>
<dbReference type="InterPro" id="IPR000571">
    <property type="entry name" value="Znf_CCCH"/>
</dbReference>
<reference evidence="9" key="1">
    <citation type="submission" date="2022-01" db="UniProtKB">
        <authorList>
            <consortium name="EnsemblMetazoa"/>
        </authorList>
    </citation>
    <scope>IDENTIFICATION</scope>
</reference>
<keyword evidence="10" id="KW-1185">Reference proteome</keyword>
<evidence type="ECO:0000313" key="9">
    <source>
        <dbReference type="EnsemblMetazoa" id="XP_014250727.1"/>
    </source>
</evidence>
<dbReference type="OMA" id="AYNHSIV"/>
<feature type="domain" description="C3H1-type" evidence="8">
    <location>
        <begin position="186"/>
        <end position="212"/>
    </location>
</feature>
<evidence type="ECO:0000259" key="8">
    <source>
        <dbReference type="PROSITE" id="PS50103"/>
    </source>
</evidence>
<organism evidence="9 10">
    <name type="scientific">Cimex lectularius</name>
    <name type="common">Bed bug</name>
    <name type="synonym">Acanthia lectularia</name>
    <dbReference type="NCBI Taxonomy" id="79782"/>
    <lineage>
        <taxon>Eukaryota</taxon>
        <taxon>Metazoa</taxon>
        <taxon>Ecdysozoa</taxon>
        <taxon>Arthropoda</taxon>
        <taxon>Hexapoda</taxon>
        <taxon>Insecta</taxon>
        <taxon>Pterygota</taxon>
        <taxon>Neoptera</taxon>
        <taxon>Paraneoptera</taxon>
        <taxon>Hemiptera</taxon>
        <taxon>Heteroptera</taxon>
        <taxon>Panheteroptera</taxon>
        <taxon>Cimicomorpha</taxon>
        <taxon>Cimicidae</taxon>
        <taxon>Cimex</taxon>
    </lineage>
</organism>
<comment type="similarity">
    <text evidence="5">Belongs to the muscleblind family.</text>
</comment>
<keyword evidence="4 6" id="KW-0862">Zinc</keyword>
<keyword evidence="7" id="KW-0175">Coiled coil</keyword>
<dbReference type="Gene3D" id="3.30.1370.210">
    <property type="match status" value="2"/>
</dbReference>
<dbReference type="PANTHER" id="PTHR12675">
    <property type="entry name" value="MUSCLEBLIND-LIKE PROTEIN"/>
    <property type="match status" value="1"/>
</dbReference>
<feature type="zinc finger region" description="C3H1-type" evidence="6">
    <location>
        <begin position="102"/>
        <end position="129"/>
    </location>
</feature>
<dbReference type="GeneID" id="106667352"/>
<dbReference type="SMART" id="SM00356">
    <property type="entry name" value="ZnF_C3H1"/>
    <property type="match status" value="3"/>
</dbReference>
<evidence type="ECO:0000256" key="1">
    <source>
        <dbReference type="ARBA" id="ARBA00022723"/>
    </source>
</evidence>
<dbReference type="GO" id="GO:0043484">
    <property type="term" value="P:regulation of RNA splicing"/>
    <property type="evidence" value="ECO:0007669"/>
    <property type="project" value="TreeGrafter"/>
</dbReference>
<keyword evidence="3 6" id="KW-0863">Zinc-finger</keyword>
<keyword evidence="2" id="KW-0677">Repeat</keyword>
<evidence type="ECO:0000256" key="5">
    <source>
        <dbReference type="ARBA" id="ARBA00038226"/>
    </source>
</evidence>
<dbReference type="PROSITE" id="PS50103">
    <property type="entry name" value="ZF_C3H1"/>
    <property type="match status" value="3"/>
</dbReference>
<dbReference type="PANTHER" id="PTHR12675:SF6">
    <property type="entry name" value="ZINC FINGER CCCH DOMAIN-CONTAINING PROTEIN 10"/>
    <property type="match status" value="1"/>
</dbReference>
<proteinExistence type="inferred from homology"/>
<evidence type="ECO:0000256" key="6">
    <source>
        <dbReference type="PROSITE-ProRule" id="PRU00723"/>
    </source>
</evidence>
<dbReference type="GO" id="GO:0003723">
    <property type="term" value="F:RNA binding"/>
    <property type="evidence" value="ECO:0007669"/>
    <property type="project" value="TreeGrafter"/>
</dbReference>
<dbReference type="InterPro" id="IPR054429">
    <property type="entry name" value="Znf-CCCH_Muscleblind-like"/>
</dbReference>
<feature type="domain" description="C3H1-type" evidence="8">
    <location>
        <begin position="102"/>
        <end position="129"/>
    </location>
</feature>
<feature type="coiled-coil region" evidence="7">
    <location>
        <begin position="244"/>
        <end position="278"/>
    </location>
</feature>
<sequence>MIFKLRRKTIDQWSFLFVLKGLVENMTLALARIELVGSILRSQMKTRWCDDALGPVFNGLKYPRRVKTSKNLPLVSEKGKKSLRKGFSIIPGRKADMKPDEKEKRVVCRDFLKNACGRGDVCKYLHPKEKYVFCHDYQNGKCFREMCAFVHCSREDEEHYTQTGDLPPHIQQLVDKPRLNVKELASDSTPMCKDFLKGECDRDNCKYRHVHTGCLMSFNDCLSKRRRVELEYVGQQYWTVEDENAFLRKTVAELRKRVDDLQATNEFLLEQNAQMRLTDKTQGLTAVTVPAAVTITNGQIQPQVSAAIRTVTASVATVPVSIAAVAAGTPVSIATVSMAPVIPAPSVTVAQHQDGSESTETAQTILSTTGPLVSYPIVARPVLPNL</sequence>
<dbReference type="KEGG" id="clec:106667352"/>
<protein>
    <recommendedName>
        <fullName evidence="8">C3H1-type domain-containing protein</fullName>
    </recommendedName>
</protein>
<name>A0A8I6RVR9_CIMLE</name>
<dbReference type="Proteomes" id="UP000494040">
    <property type="component" value="Unassembled WGS sequence"/>
</dbReference>
<keyword evidence="1 6" id="KW-0479">Metal-binding</keyword>
<feature type="zinc finger region" description="C3H1-type" evidence="6">
    <location>
        <begin position="186"/>
        <end position="212"/>
    </location>
</feature>
<dbReference type="Pfam" id="PF22628">
    <property type="entry name" value="zf-CCCH_10"/>
    <property type="match status" value="1"/>
</dbReference>
<dbReference type="AlphaFoldDB" id="A0A8I6RVR9"/>
<feature type="zinc finger region" description="C3H1-type" evidence="6">
    <location>
        <begin position="133"/>
        <end position="154"/>
    </location>
</feature>
<dbReference type="GO" id="GO:0008270">
    <property type="term" value="F:zinc ion binding"/>
    <property type="evidence" value="ECO:0007669"/>
    <property type="project" value="UniProtKB-KW"/>
</dbReference>
<evidence type="ECO:0000256" key="2">
    <source>
        <dbReference type="ARBA" id="ARBA00022737"/>
    </source>
</evidence>
<dbReference type="RefSeq" id="XP_014250727.1">
    <property type="nucleotide sequence ID" value="XM_014395241.1"/>
</dbReference>
<evidence type="ECO:0000256" key="3">
    <source>
        <dbReference type="ARBA" id="ARBA00022771"/>
    </source>
</evidence>